<reference evidence="2" key="1">
    <citation type="journal article" date="2018" name="Nat. Plants">
        <title>Whole-genome landscape of Medicago truncatula symbiotic genes.</title>
        <authorList>
            <person name="Pecrix Y."/>
            <person name="Staton S.E."/>
            <person name="Sallet E."/>
            <person name="Lelandais-Briere C."/>
            <person name="Moreau S."/>
            <person name="Carrere S."/>
            <person name="Blein T."/>
            <person name="Jardinaud M.F."/>
            <person name="Latrasse D."/>
            <person name="Zouine M."/>
            <person name="Zahm M."/>
            <person name="Kreplak J."/>
            <person name="Mayjonade B."/>
            <person name="Satge C."/>
            <person name="Perez M."/>
            <person name="Cauet S."/>
            <person name="Marande W."/>
            <person name="Chantry-Darmon C."/>
            <person name="Lopez-Roques C."/>
            <person name="Bouchez O."/>
            <person name="Berard A."/>
            <person name="Debelle F."/>
            <person name="Munos S."/>
            <person name="Bendahmane A."/>
            <person name="Berges H."/>
            <person name="Niebel A."/>
            <person name="Buitink J."/>
            <person name="Frugier F."/>
            <person name="Benhamed M."/>
            <person name="Crespi M."/>
            <person name="Gouzy J."/>
            <person name="Gamas P."/>
        </authorList>
    </citation>
    <scope>NUCLEOTIDE SEQUENCE [LARGE SCALE GENOMIC DNA]</scope>
    <source>
        <strain evidence="2">cv. Jemalong A17</strain>
    </source>
</reference>
<dbReference type="Gramene" id="rna30331">
    <property type="protein sequence ID" value="RHN55191.1"/>
    <property type="gene ID" value="gene30331"/>
</dbReference>
<evidence type="ECO:0000313" key="1">
    <source>
        <dbReference type="EMBL" id="RHN55191.1"/>
    </source>
</evidence>
<proteinExistence type="predicted"/>
<gene>
    <name evidence="1" type="ORF">MtrunA17_Chr5g0415011</name>
</gene>
<comment type="caution">
    <text evidence="1">The sequence shown here is derived from an EMBL/GenBank/DDBJ whole genome shotgun (WGS) entry which is preliminary data.</text>
</comment>
<dbReference type="EMBL" id="PSQE01000005">
    <property type="protein sequence ID" value="RHN55191.1"/>
    <property type="molecule type" value="Genomic_DNA"/>
</dbReference>
<dbReference type="Proteomes" id="UP000265566">
    <property type="component" value="Chromosome 5"/>
</dbReference>
<name>A0A396HRQ3_MEDTR</name>
<sequence length="68" mass="7362">MSHIDRLRKHVSVYILLVRVQKTPGLVALACDPSVGIKVLEVAVTMGWVREPGHLGLSGLMQISSGQL</sequence>
<dbReference type="AlphaFoldDB" id="A0A396HRQ3"/>
<accession>A0A396HRQ3</accession>
<protein>
    <submittedName>
        <fullName evidence="1">Uncharacterized protein</fullName>
    </submittedName>
</protein>
<organism evidence="1 2">
    <name type="scientific">Medicago truncatula</name>
    <name type="common">Barrel medic</name>
    <name type="synonym">Medicago tribuloides</name>
    <dbReference type="NCBI Taxonomy" id="3880"/>
    <lineage>
        <taxon>Eukaryota</taxon>
        <taxon>Viridiplantae</taxon>
        <taxon>Streptophyta</taxon>
        <taxon>Embryophyta</taxon>
        <taxon>Tracheophyta</taxon>
        <taxon>Spermatophyta</taxon>
        <taxon>Magnoliopsida</taxon>
        <taxon>eudicotyledons</taxon>
        <taxon>Gunneridae</taxon>
        <taxon>Pentapetalae</taxon>
        <taxon>rosids</taxon>
        <taxon>fabids</taxon>
        <taxon>Fabales</taxon>
        <taxon>Fabaceae</taxon>
        <taxon>Papilionoideae</taxon>
        <taxon>50 kb inversion clade</taxon>
        <taxon>NPAAA clade</taxon>
        <taxon>Hologalegina</taxon>
        <taxon>IRL clade</taxon>
        <taxon>Trifolieae</taxon>
        <taxon>Medicago</taxon>
    </lineage>
</organism>
<evidence type="ECO:0000313" key="2">
    <source>
        <dbReference type="Proteomes" id="UP000265566"/>
    </source>
</evidence>